<name>A0ABD6ESX0_9BILA</name>
<dbReference type="EMBL" id="JBGFUD010010992">
    <property type="protein sequence ID" value="MFH4983069.1"/>
    <property type="molecule type" value="Genomic_DNA"/>
</dbReference>
<keyword evidence="3" id="KW-1185">Reference proteome</keyword>
<evidence type="ECO:0000256" key="1">
    <source>
        <dbReference type="SAM" id="MobiDB-lite"/>
    </source>
</evidence>
<evidence type="ECO:0000313" key="3">
    <source>
        <dbReference type="Proteomes" id="UP001608902"/>
    </source>
</evidence>
<comment type="caution">
    <text evidence="2">The sequence shown here is derived from an EMBL/GenBank/DDBJ whole genome shotgun (WGS) entry which is preliminary data.</text>
</comment>
<proteinExistence type="predicted"/>
<dbReference type="Proteomes" id="UP001608902">
    <property type="component" value="Unassembled WGS sequence"/>
</dbReference>
<feature type="region of interest" description="Disordered" evidence="1">
    <location>
        <begin position="1"/>
        <end position="31"/>
    </location>
</feature>
<protein>
    <submittedName>
        <fullName evidence="2">Uncharacterized protein</fullName>
    </submittedName>
</protein>
<accession>A0ABD6ESX0</accession>
<organism evidence="2 3">
    <name type="scientific">Gnathostoma spinigerum</name>
    <dbReference type="NCBI Taxonomy" id="75299"/>
    <lineage>
        <taxon>Eukaryota</taxon>
        <taxon>Metazoa</taxon>
        <taxon>Ecdysozoa</taxon>
        <taxon>Nematoda</taxon>
        <taxon>Chromadorea</taxon>
        <taxon>Rhabditida</taxon>
        <taxon>Spirurina</taxon>
        <taxon>Gnathostomatomorpha</taxon>
        <taxon>Gnathostomatoidea</taxon>
        <taxon>Gnathostomatidae</taxon>
        <taxon>Gnathostoma</taxon>
    </lineage>
</organism>
<feature type="non-terminal residue" evidence="2">
    <location>
        <position position="1"/>
    </location>
</feature>
<evidence type="ECO:0000313" key="2">
    <source>
        <dbReference type="EMBL" id="MFH4983069.1"/>
    </source>
</evidence>
<dbReference type="AlphaFoldDB" id="A0ABD6ESX0"/>
<sequence length="31" mass="3572">PALDDRDFALPDDFALPPLPRPDIFYEQTEP</sequence>
<gene>
    <name evidence="2" type="ORF">AB6A40_009778</name>
</gene>
<reference evidence="2 3" key="1">
    <citation type="submission" date="2024-08" db="EMBL/GenBank/DDBJ databases">
        <title>Gnathostoma spinigerum genome.</title>
        <authorList>
            <person name="Gonzalez-Bertolin B."/>
            <person name="Monzon S."/>
            <person name="Zaballos A."/>
            <person name="Jimenez P."/>
            <person name="Dekumyoy P."/>
            <person name="Varona S."/>
            <person name="Cuesta I."/>
            <person name="Sumanam S."/>
            <person name="Adisakwattana P."/>
            <person name="Gasser R.B."/>
            <person name="Hernandez-Gonzalez A."/>
            <person name="Young N.D."/>
            <person name="Perteguer M.J."/>
        </authorList>
    </citation>
    <scope>NUCLEOTIDE SEQUENCE [LARGE SCALE GENOMIC DNA]</scope>
    <source>
        <strain evidence="2">AL3</strain>
        <tissue evidence="2">Liver</tissue>
    </source>
</reference>